<keyword evidence="1" id="KW-0812">Transmembrane</keyword>
<dbReference type="GO" id="GO:0016020">
    <property type="term" value="C:membrane"/>
    <property type="evidence" value="ECO:0007669"/>
    <property type="project" value="TreeGrafter"/>
</dbReference>
<accession>K6XL62</accession>
<dbReference type="PANTHER" id="PTHR32251">
    <property type="entry name" value="3-OXO-5-ALPHA-STEROID 4-DEHYDROGENASE"/>
    <property type="match status" value="1"/>
</dbReference>
<evidence type="ECO:0000313" key="3">
    <source>
        <dbReference type="Proteomes" id="UP000006327"/>
    </source>
</evidence>
<feature type="transmembrane region" description="Helical" evidence="1">
    <location>
        <begin position="7"/>
        <end position="25"/>
    </location>
</feature>
<feature type="transmembrane region" description="Helical" evidence="1">
    <location>
        <begin position="37"/>
        <end position="61"/>
    </location>
</feature>
<dbReference type="PROSITE" id="PS50244">
    <property type="entry name" value="S5A_REDUCTASE"/>
    <property type="match status" value="1"/>
</dbReference>
<dbReference type="OrthoDB" id="9779233at2"/>
<keyword evidence="1" id="KW-0472">Membrane</keyword>
<reference evidence="2 3" key="1">
    <citation type="journal article" date="2017" name="Antonie Van Leeuwenhoek">
        <title>Rhizobium rhizosphaerae sp. nov., a novel species isolated from rice rhizosphere.</title>
        <authorList>
            <person name="Zhao J.J."/>
            <person name="Zhang J."/>
            <person name="Zhang R.J."/>
            <person name="Zhang C.W."/>
            <person name="Yin H.Q."/>
            <person name="Zhang X.X."/>
        </authorList>
    </citation>
    <scope>NUCLEOTIDE SEQUENCE [LARGE SCALE GENOMIC DNA]</scope>
    <source>
        <strain evidence="2 3">BSs20135</strain>
    </source>
</reference>
<feature type="transmembrane region" description="Helical" evidence="1">
    <location>
        <begin position="136"/>
        <end position="160"/>
    </location>
</feature>
<gene>
    <name evidence="2" type="ORF">GARC_4437</name>
</gene>
<comment type="caution">
    <text evidence="2">The sequence shown here is derived from an EMBL/GenBank/DDBJ whole genome shotgun (WGS) entry which is preliminary data.</text>
</comment>
<dbReference type="RefSeq" id="WP_007624266.1">
    <property type="nucleotide sequence ID" value="NZ_BAEO01000062.1"/>
</dbReference>
<dbReference type="Gene3D" id="1.20.120.1630">
    <property type="match status" value="1"/>
</dbReference>
<dbReference type="InterPro" id="IPR010721">
    <property type="entry name" value="UstE-like"/>
</dbReference>
<dbReference type="Proteomes" id="UP000006327">
    <property type="component" value="Unassembled WGS sequence"/>
</dbReference>
<evidence type="ECO:0000256" key="1">
    <source>
        <dbReference type="SAM" id="Phobius"/>
    </source>
</evidence>
<proteinExistence type="predicted"/>
<dbReference type="AlphaFoldDB" id="K6XL62"/>
<feature type="transmembrane region" description="Helical" evidence="1">
    <location>
        <begin position="218"/>
        <end position="236"/>
    </location>
</feature>
<keyword evidence="3" id="KW-1185">Reference proteome</keyword>
<dbReference type="eggNOG" id="COG3752">
    <property type="taxonomic scope" value="Bacteria"/>
</dbReference>
<feature type="transmembrane region" description="Helical" evidence="1">
    <location>
        <begin position="93"/>
        <end position="115"/>
    </location>
</feature>
<organism evidence="2 3">
    <name type="scientific">Paraglaciecola arctica BSs20135</name>
    <dbReference type="NCBI Taxonomy" id="493475"/>
    <lineage>
        <taxon>Bacteria</taxon>
        <taxon>Pseudomonadati</taxon>
        <taxon>Pseudomonadota</taxon>
        <taxon>Gammaproteobacteria</taxon>
        <taxon>Alteromonadales</taxon>
        <taxon>Alteromonadaceae</taxon>
        <taxon>Paraglaciecola</taxon>
    </lineage>
</organism>
<feature type="transmembrane region" description="Helical" evidence="1">
    <location>
        <begin position="242"/>
        <end position="262"/>
    </location>
</feature>
<dbReference type="STRING" id="493475.GARC_4437"/>
<feature type="transmembrane region" description="Helical" evidence="1">
    <location>
        <begin position="166"/>
        <end position="187"/>
    </location>
</feature>
<keyword evidence="1" id="KW-1133">Transmembrane helix</keyword>
<dbReference type="EMBL" id="BAEO01000062">
    <property type="protein sequence ID" value="GAC21379.1"/>
    <property type="molecule type" value="Genomic_DNA"/>
</dbReference>
<evidence type="ECO:0000313" key="2">
    <source>
        <dbReference type="EMBL" id="GAC21379.1"/>
    </source>
</evidence>
<name>K6XL62_9ALTE</name>
<feature type="transmembrane region" description="Helical" evidence="1">
    <location>
        <begin position="68"/>
        <end position="87"/>
    </location>
</feature>
<dbReference type="Pfam" id="PF06966">
    <property type="entry name" value="DUF1295"/>
    <property type="match status" value="1"/>
</dbReference>
<dbReference type="PANTHER" id="PTHR32251:SF17">
    <property type="entry name" value="STEROID 5-ALPHA REDUCTASE C-TERMINAL DOMAIN-CONTAINING PROTEIN"/>
    <property type="match status" value="1"/>
</dbReference>
<sequence>MHFIRAFFVHIVVFLIAIGVVWAASDGGQLLNGGLEIGLTIFASCALIAFVVQWIALIPAYLLKTEHFYDLTGGATYLAVIIFAFMQSEQHDLRSVILTCLVAIWAIRLASFLFLRVRKQGSDSRFDDIKVNFWRFSIAWTVQGLWVLITAAAAIAAITSGHKVDFGWIGCLGLLLWLIGFLMEAVADNQKRLFKQQKSTHKEFIQTGLWSRSRHPNYFGEILLWVGVAIIAYPALYQWQMVTLISPVFVILLLTKISGISLQEEQANKRWADDPEYQAYKKRTPVLIPKVFG</sequence>
<protein>
    <submittedName>
        <fullName evidence="2">Uncharacterized protein</fullName>
    </submittedName>
</protein>